<dbReference type="InterPro" id="IPR011014">
    <property type="entry name" value="MscS_channel_TM-2"/>
</dbReference>
<feature type="domain" description="Mechanosensitive ion channel MscS" evidence="10">
    <location>
        <begin position="709"/>
        <end position="774"/>
    </location>
</feature>
<feature type="transmembrane region" description="Helical" evidence="8">
    <location>
        <begin position="348"/>
        <end position="373"/>
    </location>
</feature>
<feature type="transmembrane region" description="Helical" evidence="8">
    <location>
        <begin position="321"/>
        <end position="342"/>
    </location>
</feature>
<keyword evidence="5 8" id="KW-1133">Transmembrane helix</keyword>
<feature type="domain" description="Mechanosensitive ion channel MscS C-terminal" evidence="12">
    <location>
        <begin position="783"/>
        <end position="865"/>
    </location>
</feature>
<dbReference type="InterPro" id="IPR010920">
    <property type="entry name" value="LSM_dom_sf"/>
</dbReference>
<feature type="transmembrane region" description="Helical" evidence="8">
    <location>
        <begin position="425"/>
        <end position="442"/>
    </location>
</feature>
<feature type="domain" description="Mechanosensitive ion channel transmembrane helices 2/3" evidence="13">
    <location>
        <begin position="666"/>
        <end position="707"/>
    </location>
</feature>
<comment type="subcellular location">
    <subcellularLocation>
        <location evidence="1">Cell membrane</location>
        <topology evidence="1">Multi-pass membrane protein</topology>
    </subcellularLocation>
</comment>
<dbReference type="InterPro" id="IPR011066">
    <property type="entry name" value="MscS_channel_C_sf"/>
</dbReference>
<evidence type="ECO:0000256" key="1">
    <source>
        <dbReference type="ARBA" id="ARBA00004651"/>
    </source>
</evidence>
<evidence type="ECO:0000259" key="12">
    <source>
        <dbReference type="Pfam" id="PF21082"/>
    </source>
</evidence>
<evidence type="ECO:0000313" key="14">
    <source>
        <dbReference type="EMBL" id="WZF88849.1"/>
    </source>
</evidence>
<dbReference type="Gene3D" id="2.30.30.60">
    <property type="match status" value="1"/>
</dbReference>
<organism evidence="14 15">
    <name type="scientific">Marinobacter metalliresistant</name>
    <dbReference type="NCBI Taxonomy" id="2961995"/>
    <lineage>
        <taxon>Bacteria</taxon>
        <taxon>Pseudomonadati</taxon>
        <taxon>Pseudomonadota</taxon>
        <taxon>Gammaproteobacteria</taxon>
        <taxon>Pseudomonadales</taxon>
        <taxon>Marinobacteraceae</taxon>
        <taxon>Marinobacter</taxon>
    </lineage>
</organism>
<dbReference type="InterPro" id="IPR052702">
    <property type="entry name" value="MscS-like_channel"/>
</dbReference>
<keyword evidence="15" id="KW-1185">Reference proteome</keyword>
<keyword evidence="4 8" id="KW-0812">Transmembrane</keyword>
<dbReference type="EMBL" id="CP101118">
    <property type="protein sequence ID" value="WZF88849.1"/>
    <property type="molecule type" value="Genomic_DNA"/>
</dbReference>
<accession>A0ABZ2W285</accession>
<reference evidence="14 15" key="1">
    <citation type="submission" date="2022-07" db="EMBL/GenBank/DDBJ databases">
        <title>A copper resistant bacterium isolated from sediment samples of deep sea hydrothermal areas.</title>
        <authorList>
            <person name="Zeng X."/>
        </authorList>
    </citation>
    <scope>NUCLEOTIDE SEQUENCE [LARGE SCALE GENOMIC DNA]</scope>
    <source>
        <strain evidence="15">CuT 6</strain>
    </source>
</reference>
<dbReference type="SUPFAM" id="SSF82689">
    <property type="entry name" value="Mechanosensitive channel protein MscS (YggB), C-terminal domain"/>
    <property type="match status" value="1"/>
</dbReference>
<evidence type="ECO:0000256" key="4">
    <source>
        <dbReference type="ARBA" id="ARBA00022692"/>
    </source>
</evidence>
<evidence type="ECO:0000256" key="5">
    <source>
        <dbReference type="ARBA" id="ARBA00022989"/>
    </source>
</evidence>
<evidence type="ECO:0000259" key="10">
    <source>
        <dbReference type="Pfam" id="PF00924"/>
    </source>
</evidence>
<dbReference type="PANTHER" id="PTHR30347:SF1">
    <property type="entry name" value="MECHANOSENSITIVE CHANNEL MSCK"/>
    <property type="match status" value="1"/>
</dbReference>
<dbReference type="SUPFAM" id="SSF50182">
    <property type="entry name" value="Sm-like ribonucleoproteins"/>
    <property type="match status" value="1"/>
</dbReference>
<feature type="transmembrane region" description="Helical" evidence="8">
    <location>
        <begin position="494"/>
        <end position="513"/>
    </location>
</feature>
<dbReference type="InterPro" id="IPR049142">
    <property type="entry name" value="MS_channel_1st"/>
</dbReference>
<comment type="similarity">
    <text evidence="2">Belongs to the MscS (TC 1.A.23) family.</text>
</comment>
<dbReference type="Gene3D" id="1.10.287.1260">
    <property type="match status" value="1"/>
</dbReference>
<keyword evidence="7" id="KW-0175">Coiled coil</keyword>
<dbReference type="InterPro" id="IPR023408">
    <property type="entry name" value="MscS_beta-dom_sf"/>
</dbReference>
<evidence type="ECO:0000256" key="2">
    <source>
        <dbReference type="ARBA" id="ARBA00008017"/>
    </source>
</evidence>
<evidence type="ECO:0000256" key="3">
    <source>
        <dbReference type="ARBA" id="ARBA00022475"/>
    </source>
</evidence>
<feature type="chain" id="PRO_5047550684" evidence="9">
    <location>
        <begin position="34"/>
        <end position="883"/>
    </location>
</feature>
<feature type="transmembrane region" description="Helical" evidence="8">
    <location>
        <begin position="572"/>
        <end position="597"/>
    </location>
</feature>
<dbReference type="RefSeq" id="WP_341581845.1">
    <property type="nucleotide sequence ID" value="NZ_CP101118.1"/>
</dbReference>
<feature type="coiled-coil region" evidence="7">
    <location>
        <begin position="61"/>
        <end position="142"/>
    </location>
</feature>
<dbReference type="InterPro" id="IPR049278">
    <property type="entry name" value="MS_channel_C"/>
</dbReference>
<dbReference type="Pfam" id="PF00924">
    <property type="entry name" value="MS_channel_2nd"/>
    <property type="match status" value="1"/>
</dbReference>
<evidence type="ECO:0000256" key="6">
    <source>
        <dbReference type="ARBA" id="ARBA00023136"/>
    </source>
</evidence>
<feature type="domain" description="Mechanosensitive ion channel inner membrane" evidence="11">
    <location>
        <begin position="279"/>
        <end position="606"/>
    </location>
</feature>
<keyword evidence="3" id="KW-1003">Cell membrane</keyword>
<feature type="transmembrane region" description="Helical" evidence="8">
    <location>
        <begin position="400"/>
        <end position="419"/>
    </location>
</feature>
<keyword evidence="9" id="KW-0732">Signal</keyword>
<name>A0ABZ2W285_9GAMM</name>
<dbReference type="SUPFAM" id="SSF82861">
    <property type="entry name" value="Mechanosensitive channel protein MscS (YggB), transmembrane region"/>
    <property type="match status" value="1"/>
</dbReference>
<dbReference type="Gene3D" id="3.30.70.100">
    <property type="match status" value="1"/>
</dbReference>
<dbReference type="InterPro" id="IPR025692">
    <property type="entry name" value="MscS_IM_dom1"/>
</dbReference>
<feature type="signal peptide" evidence="9">
    <location>
        <begin position="1"/>
        <end position="33"/>
    </location>
</feature>
<dbReference type="Pfam" id="PF21088">
    <property type="entry name" value="MS_channel_1st"/>
    <property type="match status" value="1"/>
</dbReference>
<evidence type="ECO:0000256" key="7">
    <source>
        <dbReference type="SAM" id="Coils"/>
    </source>
</evidence>
<evidence type="ECO:0000313" key="15">
    <source>
        <dbReference type="Proteomes" id="UP001475781"/>
    </source>
</evidence>
<keyword evidence="6 8" id="KW-0472">Membrane</keyword>
<dbReference type="Pfam" id="PF12794">
    <property type="entry name" value="MscS_TM"/>
    <property type="match status" value="1"/>
</dbReference>
<proteinExistence type="inferred from homology"/>
<feature type="transmembrane region" description="Helical" evidence="8">
    <location>
        <begin position="660"/>
        <end position="681"/>
    </location>
</feature>
<feature type="transmembrane region" description="Helical" evidence="8">
    <location>
        <begin position="693"/>
        <end position="721"/>
    </location>
</feature>
<dbReference type="Pfam" id="PF21082">
    <property type="entry name" value="MS_channel_3rd"/>
    <property type="match status" value="1"/>
</dbReference>
<sequence>MAKKRTQHGTAGRYCAVSAYLILALSLSGFAQGADSAEPVMPELSPIEVPEAPETPAPVAIDALSESRSGIQAEIRSLEEALTQRQQALENTRERLAFAETWRERLDAEYQGLQRRLETAGLDLTQEYANLLRRRLDRLERQHLADNLTATIKSQLEAARMEQFRLEEFDALLRPPATANNRLAQRRADLLAKLGTAVTAHLEALNNYFVSVNATQELIIAYQSLLRQRLFWLPSTEPIRVQSFPELAAATGWLLSPTQWYELLQSTPKALRTHPVPLVVLTLLLAGFVATRARARHALAAAGENIGNVARDRFRHTFAGLGYSIILALMGTVALVFLALLVSQGGEFGAALSTGLGNAAFLFFLLSMVYQVARSGGLGERHFKWHADTLKAIRRGMPRLMVVMVPAAILTPLTEAAIGESFRDSLGRVIFALASIALSLFAHRVLKPGLARDVDGRVRLMSWLIYLAVVATPLVLMGFSLYGYHYTAVQLEGTLFITACWVAIVALLYYLALRALSVRERRMALERLREKRAAQQELAAAREAADASGEGLPTTLDMPEMDLQAISSQSKALLRILAGALIAVGLWLLWANVFPAFRFLNEITLWTVAPLTEGGQALAVTLEDLLLSLLFGLATVLAARNLPGTLEVAVLSRMKLAPGTGYAITTLVTYVIIIVGVVVTFGALGAQWSKLQWLVAALGVGLGFGLQEIVANFVSGIIILFERPIRVGDTVTVGGKTGTVARIRIRATTLIDWDRKEQIVPNKTFVTQDLTNWTLSDSITRVIVQVGVAYGSDIDTVQSLLNDVATANSRVVKDPPPAVFCVALADSSINFEMRVFVKSMLDIMPVSHELHAAITRTLREAGIQIPFPQRDIHIITGAQSTDS</sequence>
<evidence type="ECO:0000259" key="11">
    <source>
        <dbReference type="Pfam" id="PF12794"/>
    </source>
</evidence>
<evidence type="ECO:0000256" key="9">
    <source>
        <dbReference type="SAM" id="SignalP"/>
    </source>
</evidence>
<protein>
    <submittedName>
        <fullName evidence="14">Mechanosensitive ion channel</fullName>
    </submittedName>
</protein>
<dbReference type="Proteomes" id="UP001475781">
    <property type="component" value="Chromosome"/>
</dbReference>
<dbReference type="InterPro" id="IPR006685">
    <property type="entry name" value="MscS_channel_2nd"/>
</dbReference>
<feature type="transmembrane region" description="Helical" evidence="8">
    <location>
        <begin position="463"/>
        <end position="482"/>
    </location>
</feature>
<dbReference type="PANTHER" id="PTHR30347">
    <property type="entry name" value="POTASSIUM CHANNEL RELATED"/>
    <property type="match status" value="1"/>
</dbReference>
<gene>
    <name evidence="14" type="ORF">NLK58_01110</name>
</gene>
<evidence type="ECO:0000256" key="8">
    <source>
        <dbReference type="SAM" id="Phobius"/>
    </source>
</evidence>
<evidence type="ECO:0000259" key="13">
    <source>
        <dbReference type="Pfam" id="PF21088"/>
    </source>
</evidence>
<feature type="transmembrane region" description="Helical" evidence="8">
    <location>
        <begin position="274"/>
        <end position="291"/>
    </location>
</feature>